<keyword evidence="2" id="KW-1185">Reference proteome</keyword>
<dbReference type="Proteomes" id="UP000008909">
    <property type="component" value="Unassembled WGS sequence"/>
</dbReference>
<proteinExistence type="predicted"/>
<evidence type="ECO:0000313" key="2">
    <source>
        <dbReference type="Proteomes" id="UP000008909"/>
    </source>
</evidence>
<dbReference type="InterPro" id="IPR011993">
    <property type="entry name" value="PH-like_dom_sf"/>
</dbReference>
<organism evidence="1 2">
    <name type="scientific">Clonorchis sinensis</name>
    <name type="common">Chinese liver fluke</name>
    <dbReference type="NCBI Taxonomy" id="79923"/>
    <lineage>
        <taxon>Eukaryota</taxon>
        <taxon>Metazoa</taxon>
        <taxon>Spiralia</taxon>
        <taxon>Lophotrochozoa</taxon>
        <taxon>Platyhelminthes</taxon>
        <taxon>Trematoda</taxon>
        <taxon>Digenea</taxon>
        <taxon>Opisthorchiida</taxon>
        <taxon>Opisthorchiata</taxon>
        <taxon>Opisthorchiidae</taxon>
        <taxon>Clonorchis</taxon>
    </lineage>
</organism>
<name>H2KQH6_CLOSI</name>
<evidence type="ECO:0000313" key="1">
    <source>
        <dbReference type="EMBL" id="GAA41986.1"/>
    </source>
</evidence>
<gene>
    <name evidence="1" type="ORF">CLF_103934</name>
</gene>
<reference key="2">
    <citation type="submission" date="2011-10" db="EMBL/GenBank/DDBJ databases">
        <title>The genome and transcriptome sequence of Clonorchis sinensis provide insights into the carcinogenic liver fluke.</title>
        <authorList>
            <person name="Wang X."/>
            <person name="Huang Y."/>
            <person name="Chen W."/>
            <person name="Liu H."/>
            <person name="Guo L."/>
            <person name="Chen Y."/>
            <person name="Luo F."/>
            <person name="Zhou W."/>
            <person name="Sun J."/>
            <person name="Mao Q."/>
            <person name="Liang P."/>
            <person name="Zhou C."/>
            <person name="Tian Y."/>
            <person name="Men J."/>
            <person name="Lv X."/>
            <person name="Huang L."/>
            <person name="Zhou J."/>
            <person name="Hu Y."/>
            <person name="Li R."/>
            <person name="Zhang F."/>
            <person name="Lei H."/>
            <person name="Li X."/>
            <person name="Hu X."/>
            <person name="Liang C."/>
            <person name="Xu J."/>
            <person name="Wu Z."/>
            <person name="Yu X."/>
        </authorList>
    </citation>
    <scope>NUCLEOTIDE SEQUENCE</scope>
    <source>
        <strain>Henan</strain>
    </source>
</reference>
<sequence length="132" mass="14386">MTTRIAKQMIESPNFVAPDTLPKQSVCCFTGANAQSSYYFEVRKHSTWSMSGGSRWLYSDDQLAPDVGVQFELRYVGSIPVRVSIKSVDLETRTKIAHHLKASSRCTSSAVGILLKGTLSLDNIASSNAVNG</sequence>
<accession>H2KQH6</accession>
<protein>
    <submittedName>
        <fullName evidence="1">Src homology 2 domain-containing transforming protein C</fullName>
    </submittedName>
</protein>
<dbReference type="AlphaFoldDB" id="H2KQH6"/>
<reference evidence="1" key="1">
    <citation type="journal article" date="2011" name="Genome Biol.">
        <title>The draft genome of the carcinogenic human liver fluke Clonorchis sinensis.</title>
        <authorList>
            <person name="Wang X."/>
            <person name="Chen W."/>
            <person name="Huang Y."/>
            <person name="Sun J."/>
            <person name="Men J."/>
            <person name="Liu H."/>
            <person name="Luo F."/>
            <person name="Guo L."/>
            <person name="Lv X."/>
            <person name="Deng C."/>
            <person name="Zhou C."/>
            <person name="Fan Y."/>
            <person name="Li X."/>
            <person name="Huang L."/>
            <person name="Hu Y."/>
            <person name="Liang C."/>
            <person name="Hu X."/>
            <person name="Xu J."/>
            <person name="Yu X."/>
        </authorList>
    </citation>
    <scope>NUCLEOTIDE SEQUENCE [LARGE SCALE GENOMIC DNA]</scope>
    <source>
        <strain evidence="1">Henan</strain>
    </source>
</reference>
<dbReference type="EMBL" id="DF143007">
    <property type="protein sequence ID" value="GAA41986.1"/>
    <property type="molecule type" value="Genomic_DNA"/>
</dbReference>
<dbReference type="Gene3D" id="2.30.29.30">
    <property type="entry name" value="Pleckstrin-homology domain (PH domain)/Phosphotyrosine-binding domain (PTB)"/>
    <property type="match status" value="1"/>
</dbReference>